<organism evidence="1 2">
    <name type="scientific">Ramazzottius varieornatus</name>
    <name type="common">Water bear</name>
    <name type="synonym">Tardigrade</name>
    <dbReference type="NCBI Taxonomy" id="947166"/>
    <lineage>
        <taxon>Eukaryota</taxon>
        <taxon>Metazoa</taxon>
        <taxon>Ecdysozoa</taxon>
        <taxon>Tardigrada</taxon>
        <taxon>Eutardigrada</taxon>
        <taxon>Parachela</taxon>
        <taxon>Hypsibioidea</taxon>
        <taxon>Ramazzottiidae</taxon>
        <taxon>Ramazzottius</taxon>
    </lineage>
</organism>
<dbReference type="AlphaFoldDB" id="A0A1D1V6J3"/>
<evidence type="ECO:0000313" key="2">
    <source>
        <dbReference type="Proteomes" id="UP000186922"/>
    </source>
</evidence>
<accession>A0A1D1V6J3</accession>
<proteinExistence type="predicted"/>
<evidence type="ECO:0000313" key="1">
    <source>
        <dbReference type="EMBL" id="GAU97301.1"/>
    </source>
</evidence>
<dbReference type="Proteomes" id="UP000186922">
    <property type="component" value="Unassembled WGS sequence"/>
</dbReference>
<reference evidence="1 2" key="1">
    <citation type="journal article" date="2016" name="Nat. Commun.">
        <title>Extremotolerant tardigrade genome and improved radiotolerance of human cultured cells by tardigrade-unique protein.</title>
        <authorList>
            <person name="Hashimoto T."/>
            <person name="Horikawa D.D."/>
            <person name="Saito Y."/>
            <person name="Kuwahara H."/>
            <person name="Kozuka-Hata H."/>
            <person name="Shin-I T."/>
            <person name="Minakuchi Y."/>
            <person name="Ohishi K."/>
            <person name="Motoyama A."/>
            <person name="Aizu T."/>
            <person name="Enomoto A."/>
            <person name="Kondo K."/>
            <person name="Tanaka S."/>
            <person name="Hara Y."/>
            <person name="Koshikawa S."/>
            <person name="Sagara H."/>
            <person name="Miura T."/>
            <person name="Yokobori S."/>
            <person name="Miyagawa K."/>
            <person name="Suzuki Y."/>
            <person name="Kubo T."/>
            <person name="Oyama M."/>
            <person name="Kohara Y."/>
            <person name="Fujiyama A."/>
            <person name="Arakawa K."/>
            <person name="Katayama T."/>
            <person name="Toyoda A."/>
            <person name="Kunieda T."/>
        </authorList>
    </citation>
    <scope>NUCLEOTIDE SEQUENCE [LARGE SCALE GENOMIC DNA]</scope>
    <source>
        <strain evidence="1 2">YOKOZUNA-1</strain>
    </source>
</reference>
<gene>
    <name evidence="1" type="primary">RvY_08622-1</name>
    <name evidence="1" type="synonym">RvY_08622.1</name>
    <name evidence="1" type="ORF">RvY_08622</name>
</gene>
<dbReference type="EMBL" id="BDGG01000004">
    <property type="protein sequence ID" value="GAU97301.1"/>
    <property type="molecule type" value="Genomic_DNA"/>
</dbReference>
<keyword evidence="2" id="KW-1185">Reference proteome</keyword>
<comment type="caution">
    <text evidence="1">The sequence shown here is derived from an EMBL/GenBank/DDBJ whole genome shotgun (WGS) entry which is preliminary data.</text>
</comment>
<protein>
    <submittedName>
        <fullName evidence="1">Uncharacterized protein</fullName>
    </submittedName>
</protein>
<sequence length="73" mass="8292">MDKLKALGLETGKQFFLAKKKKHVVKDLDLRRRALTAKQTCDRKITKFVTEKSIKEQSAADCVALLPARIADY</sequence>
<name>A0A1D1V6J3_RAMVA</name>